<feature type="domain" description="Disease resistance N-terminal" evidence="8">
    <location>
        <begin position="6"/>
        <end position="85"/>
    </location>
</feature>
<dbReference type="GO" id="GO:0043531">
    <property type="term" value="F:ADP binding"/>
    <property type="evidence" value="ECO:0007669"/>
    <property type="project" value="InterPro"/>
</dbReference>
<dbReference type="InterPro" id="IPR055414">
    <property type="entry name" value="LRR_R13L4/SHOC2-like"/>
</dbReference>
<dbReference type="Pfam" id="PF18052">
    <property type="entry name" value="Rx_N"/>
    <property type="match status" value="1"/>
</dbReference>
<dbReference type="InterPro" id="IPR044974">
    <property type="entry name" value="Disease_R_plants"/>
</dbReference>
<dbReference type="InterPro" id="IPR002182">
    <property type="entry name" value="NB-ARC"/>
</dbReference>
<evidence type="ECO:0000256" key="1">
    <source>
        <dbReference type="ARBA" id="ARBA00008894"/>
    </source>
</evidence>
<dbReference type="Proteomes" id="UP000504604">
    <property type="component" value="Linkage group LG3"/>
</dbReference>
<evidence type="ECO:0000256" key="3">
    <source>
        <dbReference type="ARBA" id="ARBA00022737"/>
    </source>
</evidence>
<dbReference type="InterPro" id="IPR032675">
    <property type="entry name" value="LRR_dom_sf"/>
</dbReference>
<dbReference type="GO" id="GO:0051607">
    <property type="term" value="P:defense response to virus"/>
    <property type="evidence" value="ECO:0007669"/>
    <property type="project" value="UniProtKB-ARBA"/>
</dbReference>
<evidence type="ECO:0000259" key="7">
    <source>
        <dbReference type="Pfam" id="PF00931"/>
    </source>
</evidence>
<name>A0A8M8UVG0_SESIN</name>
<keyword evidence="2" id="KW-0433">Leucine-rich repeat</keyword>
<dbReference type="Gene3D" id="1.10.8.430">
    <property type="entry name" value="Helical domain of apoptotic protease-activating factors"/>
    <property type="match status" value="1"/>
</dbReference>
<keyword evidence="11" id="KW-1185">Reference proteome</keyword>
<accession>A0A8M8UVG0</accession>
<dbReference type="PRINTS" id="PR00364">
    <property type="entry name" value="DISEASERSIST"/>
</dbReference>
<evidence type="ECO:0000259" key="10">
    <source>
        <dbReference type="Pfam" id="PF23598"/>
    </source>
</evidence>
<dbReference type="Gene3D" id="3.80.10.10">
    <property type="entry name" value="Ribonuclease Inhibitor"/>
    <property type="match status" value="1"/>
</dbReference>
<protein>
    <submittedName>
        <fullName evidence="12">Late blight resistance protein homolog R1A-10 isoform X1</fullName>
    </submittedName>
</protein>
<organism evidence="11 12">
    <name type="scientific">Sesamum indicum</name>
    <name type="common">Oriental sesame</name>
    <name type="synonym">Sesamum orientale</name>
    <dbReference type="NCBI Taxonomy" id="4182"/>
    <lineage>
        <taxon>Eukaryota</taxon>
        <taxon>Viridiplantae</taxon>
        <taxon>Streptophyta</taxon>
        <taxon>Embryophyta</taxon>
        <taxon>Tracheophyta</taxon>
        <taxon>Spermatophyta</taxon>
        <taxon>Magnoliopsida</taxon>
        <taxon>eudicotyledons</taxon>
        <taxon>Gunneridae</taxon>
        <taxon>Pentapetalae</taxon>
        <taxon>asterids</taxon>
        <taxon>lamiids</taxon>
        <taxon>Lamiales</taxon>
        <taxon>Pedaliaceae</taxon>
        <taxon>Sesamum</taxon>
    </lineage>
</organism>
<dbReference type="KEGG" id="sind:105157472"/>
<feature type="domain" description="Disease resistance R13L4/SHOC-2-like LRR" evidence="10">
    <location>
        <begin position="570"/>
        <end position="860"/>
    </location>
</feature>
<dbReference type="Gene3D" id="3.40.50.300">
    <property type="entry name" value="P-loop containing nucleotide triphosphate hydrolases"/>
    <property type="match status" value="1"/>
</dbReference>
<evidence type="ECO:0000313" key="11">
    <source>
        <dbReference type="Proteomes" id="UP000504604"/>
    </source>
</evidence>
<evidence type="ECO:0000259" key="9">
    <source>
        <dbReference type="Pfam" id="PF23559"/>
    </source>
</evidence>
<dbReference type="InterPro" id="IPR041118">
    <property type="entry name" value="Rx_N"/>
</dbReference>
<dbReference type="AlphaFoldDB" id="A0A8M8UVG0"/>
<dbReference type="Pfam" id="PF23598">
    <property type="entry name" value="LRR_14"/>
    <property type="match status" value="1"/>
</dbReference>
<reference evidence="12" key="1">
    <citation type="submission" date="2025-08" db="UniProtKB">
        <authorList>
            <consortium name="RefSeq"/>
        </authorList>
    </citation>
    <scope>IDENTIFICATION</scope>
</reference>
<dbReference type="PANTHER" id="PTHR23155">
    <property type="entry name" value="DISEASE RESISTANCE PROTEIN RP"/>
    <property type="match status" value="1"/>
</dbReference>
<evidence type="ECO:0000256" key="6">
    <source>
        <dbReference type="ARBA" id="ARBA00022840"/>
    </source>
</evidence>
<dbReference type="SUPFAM" id="SSF52058">
    <property type="entry name" value="L domain-like"/>
    <property type="match status" value="1"/>
</dbReference>
<dbReference type="GO" id="GO:0005524">
    <property type="term" value="F:ATP binding"/>
    <property type="evidence" value="ECO:0007669"/>
    <property type="project" value="UniProtKB-KW"/>
</dbReference>
<evidence type="ECO:0000256" key="4">
    <source>
        <dbReference type="ARBA" id="ARBA00022741"/>
    </source>
</evidence>
<keyword evidence="4" id="KW-0547">Nucleotide-binding</keyword>
<dbReference type="Gene3D" id="1.20.5.4130">
    <property type="match status" value="1"/>
</dbReference>
<dbReference type="SUPFAM" id="SSF52540">
    <property type="entry name" value="P-loop containing nucleoside triphosphate hydrolases"/>
    <property type="match status" value="1"/>
</dbReference>
<dbReference type="Gramene" id="SIN_1020274.t">
    <property type="protein sequence ID" value="SIN_1020274.t"/>
    <property type="gene ID" value="SIN_1020274"/>
</dbReference>
<feature type="domain" description="Disease resistance protein winged helix" evidence="9">
    <location>
        <begin position="425"/>
        <end position="495"/>
    </location>
</feature>
<dbReference type="InterPro" id="IPR058922">
    <property type="entry name" value="WHD_DRP"/>
</dbReference>
<dbReference type="PANTHER" id="PTHR23155:SF1193">
    <property type="entry name" value="DISEASE RESISTANCE PROTEIN RPP13-RELATED"/>
    <property type="match status" value="1"/>
</dbReference>
<dbReference type="GO" id="GO:0098542">
    <property type="term" value="P:defense response to other organism"/>
    <property type="evidence" value="ECO:0007669"/>
    <property type="project" value="TreeGrafter"/>
</dbReference>
<dbReference type="InterPro" id="IPR036388">
    <property type="entry name" value="WH-like_DNA-bd_sf"/>
</dbReference>
<evidence type="ECO:0000256" key="5">
    <source>
        <dbReference type="ARBA" id="ARBA00022821"/>
    </source>
</evidence>
<dbReference type="InterPro" id="IPR042197">
    <property type="entry name" value="Apaf_helical"/>
</dbReference>
<keyword evidence="3" id="KW-0677">Repeat</keyword>
<evidence type="ECO:0000256" key="2">
    <source>
        <dbReference type="ARBA" id="ARBA00022614"/>
    </source>
</evidence>
<feature type="domain" description="NB-ARC" evidence="7">
    <location>
        <begin position="163"/>
        <end position="334"/>
    </location>
</feature>
<dbReference type="FunFam" id="1.10.10.10:FF:000322">
    <property type="entry name" value="Probable disease resistance protein At1g63360"/>
    <property type="match status" value="1"/>
</dbReference>
<proteinExistence type="inferred from homology"/>
<dbReference type="OrthoDB" id="1478287at2759"/>
<comment type="similarity">
    <text evidence="1">Belongs to the disease resistance NB-LRR family.</text>
</comment>
<keyword evidence="5" id="KW-0611">Plant defense</keyword>
<evidence type="ECO:0000259" key="8">
    <source>
        <dbReference type="Pfam" id="PF18052"/>
    </source>
</evidence>
<dbReference type="FunFam" id="3.40.50.300:FF:001091">
    <property type="entry name" value="Probable disease resistance protein At1g61300"/>
    <property type="match status" value="1"/>
</dbReference>
<sequence>MEDTCVRSLLENLNRLRLHQADLISDVKDQIQRLEKNLLLFKTFLNESTEKREIPKKVIEDIREVVYKAEDAVDVYVSQALEKETEKYFRRASDPPAKLLDVVEEVESTAQRVQENFSRLLSESELLIGDASDRTPTQLQNLERNQVVYQGSSMRQDTVVGIEDETNKIIGYLIEETEKLDVISIVGMPGLGKTTLARKVFRHPRIEYEFPIRLWVSVSQVYRVKDIFLGMLRDLSWITEDMYDKTVQEIARTLHARLEKEKFLIILDDMWTTEAWDDLRHAFPIRSNKSNKILITSRSRVVGQAINPNRESHCLRFLTYEESWMLLRYLVFGHRNCPQELEVIERVIVDMCCGLPLLIMLVGGVLAKTASTGEMKVMQSSWKKVAESSKTFDYSDMEKRFQQIVLFSYNALPSNLKPCFLYLRMFPEDFEISSKRLILLWIAEGYIEQKTEISLEEIAKQYLEDLISRNLVMTDKLSTTGEIKICRVHDLIRDFCVTVAYEHYFQEIHGHGGEVHAYSISNLQRMRHIAIDFNNVINFISSQPYGPRVRSILCSLREEIILLPTNVSAIADAFKLTRVLDVRSIRFTRFPFYLTQLVHLRYIALTSDFKVLPEAISKWWSIQTIIVFTSSRVLEIKADIWKMVHLRHLKTNASVILQNAGAGGNGEKIQTLVNISPQSCTDNLFERAINLKKLGIRGQLTMLLDDKGGSTTFDNLGKLQQLEKLKLLNDLHIHPKEAKLPGLPPPHIFPKKLISLTLSYTLLGWEQMSVLGMLENLKVLKLKNDAFTGERWEAADGGFQQLEVLQIEYADLVFWEASSHHFPKLQHLSLRNCEELKALPFGLADILSLQVIDLHRTTKLAAVSAREIQADNKGRRLKLSIFPSYE</sequence>
<gene>
    <name evidence="12" type="primary">LOC105157472</name>
</gene>
<dbReference type="InterPro" id="IPR027417">
    <property type="entry name" value="P-loop_NTPase"/>
</dbReference>
<evidence type="ECO:0000313" key="12">
    <source>
        <dbReference type="RefSeq" id="XP_020547985.1"/>
    </source>
</evidence>
<dbReference type="Pfam" id="PF23559">
    <property type="entry name" value="WHD_DRP"/>
    <property type="match status" value="1"/>
</dbReference>
<dbReference type="Pfam" id="PF00931">
    <property type="entry name" value="NB-ARC"/>
    <property type="match status" value="1"/>
</dbReference>
<dbReference type="Gene3D" id="1.10.10.10">
    <property type="entry name" value="Winged helix-like DNA-binding domain superfamily/Winged helix DNA-binding domain"/>
    <property type="match status" value="1"/>
</dbReference>
<dbReference type="GeneID" id="105157472"/>
<keyword evidence="6" id="KW-0067">ATP-binding</keyword>
<dbReference type="RefSeq" id="XP_020547985.1">
    <property type="nucleotide sequence ID" value="XM_020692326.1"/>
</dbReference>